<dbReference type="Proteomes" id="UP000018208">
    <property type="component" value="Unassembled WGS sequence"/>
</dbReference>
<dbReference type="AlphaFoldDB" id="V6LS22"/>
<accession>V6LS22</accession>
<keyword evidence="1" id="KW-0812">Transmembrane</keyword>
<evidence type="ECO:0000313" key="3">
    <source>
        <dbReference type="EMBL" id="KAH0573877.1"/>
    </source>
</evidence>
<name>V6LS22_9EUKA</name>
<evidence type="ECO:0000313" key="4">
    <source>
        <dbReference type="Proteomes" id="UP000018208"/>
    </source>
</evidence>
<gene>
    <name evidence="2" type="ORF">SS50377_13572</name>
    <name evidence="3" type="ORF">SS50377_23812</name>
</gene>
<keyword evidence="4" id="KW-1185">Reference proteome</keyword>
<dbReference type="EMBL" id="AUWU02000004">
    <property type="protein sequence ID" value="KAH0573877.1"/>
    <property type="molecule type" value="Genomic_DNA"/>
</dbReference>
<dbReference type="VEuPathDB" id="GiardiaDB:SS50377_23812"/>
<keyword evidence="1" id="KW-1133">Transmembrane helix</keyword>
<reference evidence="3" key="2">
    <citation type="submission" date="2020-12" db="EMBL/GenBank/DDBJ databases">
        <title>New Spironucleus salmonicida genome in near-complete chromosomes.</title>
        <authorList>
            <person name="Xu F."/>
            <person name="Kurt Z."/>
            <person name="Jimenez-Gonzalez A."/>
            <person name="Astvaldsson A."/>
            <person name="Andersson J.O."/>
            <person name="Svard S.G."/>
        </authorList>
    </citation>
    <scope>NUCLEOTIDE SEQUENCE</scope>
    <source>
        <strain evidence="3">ATCC 50377</strain>
    </source>
</reference>
<organism evidence="2">
    <name type="scientific">Spironucleus salmonicida</name>
    <dbReference type="NCBI Taxonomy" id="348837"/>
    <lineage>
        <taxon>Eukaryota</taxon>
        <taxon>Metamonada</taxon>
        <taxon>Diplomonadida</taxon>
        <taxon>Hexamitidae</taxon>
        <taxon>Hexamitinae</taxon>
        <taxon>Spironucleus</taxon>
    </lineage>
</organism>
<feature type="transmembrane region" description="Helical" evidence="1">
    <location>
        <begin position="304"/>
        <end position="330"/>
    </location>
</feature>
<evidence type="ECO:0000256" key="1">
    <source>
        <dbReference type="SAM" id="Phobius"/>
    </source>
</evidence>
<dbReference type="EMBL" id="KI546074">
    <property type="protein sequence ID" value="EST46491.1"/>
    <property type="molecule type" value="Genomic_DNA"/>
</dbReference>
<sequence length="337" mass="38820">MFNKLKDYFSKNYRESDTEFPEISIAEFKDSAKQLYDKIHKDCLRSLQYLRSIHPNISSRSIQSVFESFFIHILSLSPVKSSLYYQGLTDIFEVIFTCYVEVADINLVTSTDIEYIPLELSLSKFFSNVNYVLNIATQIMTQLYNQTHFDQKFFVQECHETTKLLQKNDKDLFNVMKKCELQPEILLKYQFSSGIRYSTSPYVTQELLICFLQYPDLRSFVQQQLISVCFRAYAPLLVPEDKKYNLNLMTQNMKQSTDKLELIMECLTNGYGEVFHLDSNAAILSEFFSKIKENKEKSITAKAVSMGIGIGMGLFGVIGGVVGGIIASVVEEKRKQQ</sequence>
<reference evidence="2 3" key="1">
    <citation type="journal article" date="2014" name="PLoS Genet.">
        <title>The Genome of Spironucleus salmonicida Highlights a Fish Pathogen Adapted to Fluctuating Environments.</title>
        <authorList>
            <person name="Xu F."/>
            <person name="Jerlstrom-Hultqvist J."/>
            <person name="Einarsson E."/>
            <person name="Astvaldsson A."/>
            <person name="Svard S.G."/>
            <person name="Andersson J.O."/>
        </authorList>
    </citation>
    <scope>NUCLEOTIDE SEQUENCE</scope>
    <source>
        <strain evidence="3">ATCC 50377</strain>
    </source>
</reference>
<protein>
    <submittedName>
        <fullName evidence="2">Uncharacterized protein</fullName>
    </submittedName>
</protein>
<evidence type="ECO:0000313" key="2">
    <source>
        <dbReference type="EMBL" id="EST46491.1"/>
    </source>
</evidence>
<keyword evidence="1" id="KW-0472">Membrane</keyword>
<proteinExistence type="predicted"/>